<protein>
    <submittedName>
        <fullName evidence="2">Alpha/beta hydrolase family protein</fullName>
    </submittedName>
</protein>
<sequence>MRSSLRLALRWAGVRIIALATATRISRISGRTSPTRPAFDAAVRATTMFQDERTELNGFGARRVRTAHGAAYVETGQGEPLVLIHGVGMRLEAWAPQVAALSAHCRVIAVDMPGHGESDRLEPGAQLEDFVAWLGVFLDDLALDGVSLAGHSMGALIAGGAAATLGARIRRVALLNGVYRRDPDAKAAVIARARTIGKGTVDVDGPLKRWFGEGSETAQLFSLTRRWLQAVDPEGYATAYNAFAHGDDVYAARWPEVHCPALFLTGSEDPNSTPEMALAMAVAAPCGWAQIIEGHRHMVNLTAPDAVNAILADWLSGEGERS</sequence>
<dbReference type="KEGG" id="sfh:SFHH103_05521"/>
<keyword evidence="2" id="KW-0378">Hydrolase</keyword>
<dbReference type="Gene3D" id="3.40.50.1820">
    <property type="entry name" value="alpha/beta hydrolase"/>
    <property type="match status" value="1"/>
</dbReference>
<dbReference type="PRINTS" id="PR00111">
    <property type="entry name" value="ABHYDROLASE"/>
</dbReference>
<dbReference type="InterPro" id="IPR050266">
    <property type="entry name" value="AB_hydrolase_sf"/>
</dbReference>
<gene>
    <name evidence="2" type="ordered locus">SFHH103_05521</name>
</gene>
<keyword evidence="2" id="KW-0614">Plasmid</keyword>
<dbReference type="InterPro" id="IPR000073">
    <property type="entry name" value="AB_hydrolase_1"/>
</dbReference>
<accession>G9AG03</accession>
<evidence type="ECO:0000259" key="1">
    <source>
        <dbReference type="Pfam" id="PF12697"/>
    </source>
</evidence>
<proteinExistence type="predicted"/>
<dbReference type="PATRIC" id="fig|380.5.peg.5077"/>
<dbReference type="Proteomes" id="UP000007735">
    <property type="component" value="Plasmid pSfHH103e"/>
</dbReference>
<geneLocation type="plasmid" evidence="2 3">
    <name>pSfHH103e</name>
</geneLocation>
<evidence type="ECO:0000313" key="2">
    <source>
        <dbReference type="EMBL" id="CCE99985.1"/>
    </source>
</evidence>
<dbReference type="SUPFAM" id="SSF53474">
    <property type="entry name" value="alpha/beta-Hydrolases"/>
    <property type="match status" value="1"/>
</dbReference>
<dbReference type="InterPro" id="IPR029058">
    <property type="entry name" value="AB_hydrolase_fold"/>
</dbReference>
<dbReference type="PANTHER" id="PTHR43798">
    <property type="entry name" value="MONOACYLGLYCEROL LIPASE"/>
    <property type="match status" value="1"/>
</dbReference>
<feature type="domain" description="AB hydrolase-1" evidence="1">
    <location>
        <begin position="81"/>
        <end position="309"/>
    </location>
</feature>
<dbReference type="EMBL" id="HE616899">
    <property type="protein sequence ID" value="CCE99985.1"/>
    <property type="molecule type" value="Genomic_DNA"/>
</dbReference>
<dbReference type="AlphaFoldDB" id="G9AG03"/>
<dbReference type="Pfam" id="PF12697">
    <property type="entry name" value="Abhydrolase_6"/>
    <property type="match status" value="1"/>
</dbReference>
<dbReference type="HOGENOM" id="CLU_020336_50_3_5"/>
<dbReference type="GO" id="GO:0016787">
    <property type="term" value="F:hydrolase activity"/>
    <property type="evidence" value="ECO:0007669"/>
    <property type="project" value="UniProtKB-KW"/>
</dbReference>
<organism evidence="2 3">
    <name type="scientific">Sinorhizobium fredii (strain HH103)</name>
    <dbReference type="NCBI Taxonomy" id="1117943"/>
    <lineage>
        <taxon>Bacteria</taxon>
        <taxon>Pseudomonadati</taxon>
        <taxon>Pseudomonadota</taxon>
        <taxon>Alphaproteobacteria</taxon>
        <taxon>Hyphomicrobiales</taxon>
        <taxon>Rhizobiaceae</taxon>
        <taxon>Sinorhizobium/Ensifer group</taxon>
        <taxon>Sinorhizobium</taxon>
    </lineage>
</organism>
<reference evidence="2 3" key="1">
    <citation type="journal article" date="2012" name="J. Bacteriol.">
        <title>Genome sequence of the soybean symbiont Sinorhizobium fredii HH103.</title>
        <authorList>
            <person name="Weidner S."/>
            <person name="Becker A."/>
            <person name="Bonilla I."/>
            <person name="Jaenicke S."/>
            <person name="Lloret J."/>
            <person name="Margaret I."/>
            <person name="Puhler A."/>
            <person name="Ruiz-Sainz J.E."/>
            <person name="Schneiker-Bekel S."/>
            <person name="Szczepanowski R."/>
            <person name="Vinardell J.M."/>
            <person name="Zehner S."/>
            <person name="Gottfert M."/>
        </authorList>
    </citation>
    <scope>NUCLEOTIDE SEQUENCE [LARGE SCALE GENOMIC DNA]</scope>
    <source>
        <strain evidence="2 3">HH103</strain>
        <plasmid evidence="3">pSfHH103e</plasmid>
    </source>
</reference>
<evidence type="ECO:0000313" key="3">
    <source>
        <dbReference type="Proteomes" id="UP000007735"/>
    </source>
</evidence>
<name>G9AG03_SINF1</name>